<dbReference type="Gene3D" id="3.30.70.60">
    <property type="match status" value="1"/>
</dbReference>
<evidence type="ECO:0000256" key="1">
    <source>
        <dbReference type="SAM" id="Phobius"/>
    </source>
</evidence>
<name>A0A955IVL3_UNCKA</name>
<proteinExistence type="predicted"/>
<sequence>MKLNNYYDREIQSRPYRNFVLFLCFLAFNVVVVGYFGAVRGYSAYKYKKDLVKEFSEQGTIIKNNINRVALLEPYLVRNLKTEIIMNGVPVEKDYDGMIFELSQIARINGLSLDEVKGTSSNDSSVTKSDYVEYSELYSAKLTGDISALPKFLQDLSVSKRVYAVVSARADVDSNPNSGKDTLIVTFAIYYIN</sequence>
<organism evidence="2 3">
    <name type="scientific">candidate division WWE3 bacterium</name>
    <dbReference type="NCBI Taxonomy" id="2053526"/>
    <lineage>
        <taxon>Bacteria</taxon>
        <taxon>Katanobacteria</taxon>
    </lineage>
</organism>
<reference evidence="2" key="2">
    <citation type="journal article" date="2021" name="Microbiome">
        <title>Successional dynamics and alternative stable states in a saline activated sludge microbial community over 9 years.</title>
        <authorList>
            <person name="Wang Y."/>
            <person name="Ye J."/>
            <person name="Ju F."/>
            <person name="Liu L."/>
            <person name="Boyd J.A."/>
            <person name="Deng Y."/>
            <person name="Parks D.H."/>
            <person name="Jiang X."/>
            <person name="Yin X."/>
            <person name="Woodcroft B.J."/>
            <person name="Tyson G.W."/>
            <person name="Hugenholtz P."/>
            <person name="Polz M.F."/>
            <person name="Zhang T."/>
        </authorList>
    </citation>
    <scope>NUCLEOTIDE SEQUENCE</scope>
    <source>
        <strain evidence="2">HKST-UBA80</strain>
    </source>
</reference>
<accession>A0A955IVL3</accession>
<evidence type="ECO:0000313" key="2">
    <source>
        <dbReference type="EMBL" id="MCA9301758.1"/>
    </source>
</evidence>
<gene>
    <name evidence="2" type="ORF">KDA10_00095</name>
</gene>
<keyword evidence="1" id="KW-0812">Transmembrane</keyword>
<dbReference type="InterPro" id="IPR014717">
    <property type="entry name" value="Transl_elong_EF1B/ribsomal_bS6"/>
</dbReference>
<keyword evidence="1" id="KW-1133">Transmembrane helix</keyword>
<evidence type="ECO:0000313" key="3">
    <source>
        <dbReference type="Proteomes" id="UP000714817"/>
    </source>
</evidence>
<comment type="caution">
    <text evidence="2">The sequence shown here is derived from an EMBL/GenBank/DDBJ whole genome shotgun (WGS) entry which is preliminary data.</text>
</comment>
<keyword evidence="1" id="KW-0472">Membrane</keyword>
<protein>
    <submittedName>
        <fullName evidence="2">Uncharacterized protein</fullName>
    </submittedName>
</protein>
<feature type="transmembrane region" description="Helical" evidence="1">
    <location>
        <begin position="20"/>
        <end position="39"/>
    </location>
</feature>
<dbReference type="EMBL" id="JAGQNY010000001">
    <property type="protein sequence ID" value="MCA9301758.1"/>
    <property type="molecule type" value="Genomic_DNA"/>
</dbReference>
<reference evidence="2" key="1">
    <citation type="submission" date="2020-04" db="EMBL/GenBank/DDBJ databases">
        <authorList>
            <person name="Zhang T."/>
        </authorList>
    </citation>
    <scope>NUCLEOTIDE SEQUENCE</scope>
    <source>
        <strain evidence="2">HKST-UBA80</strain>
    </source>
</reference>
<dbReference type="Proteomes" id="UP000714817">
    <property type="component" value="Unassembled WGS sequence"/>
</dbReference>
<dbReference type="AlphaFoldDB" id="A0A955IVL3"/>